<dbReference type="PROSITE" id="PS50025">
    <property type="entry name" value="LAM_G_DOMAIN"/>
    <property type="match status" value="1"/>
</dbReference>
<dbReference type="PROSITE" id="PS50835">
    <property type="entry name" value="IG_LIKE"/>
    <property type="match status" value="14"/>
</dbReference>
<evidence type="ECO:0000313" key="7">
    <source>
        <dbReference type="Proteomes" id="UP001159405"/>
    </source>
</evidence>
<dbReference type="SUPFAM" id="SSF49899">
    <property type="entry name" value="Concanavalin A-like lectins/glucanases"/>
    <property type="match status" value="1"/>
</dbReference>
<feature type="domain" description="Ig-like" evidence="5">
    <location>
        <begin position="592"/>
        <end position="677"/>
    </location>
</feature>
<dbReference type="Pfam" id="PF02210">
    <property type="entry name" value="Laminin_G_2"/>
    <property type="match status" value="1"/>
</dbReference>
<feature type="domain" description="Ig-like" evidence="5">
    <location>
        <begin position="1121"/>
        <end position="1205"/>
    </location>
</feature>
<dbReference type="EMBL" id="CALNXK010000217">
    <property type="protein sequence ID" value="CAH3176824.1"/>
    <property type="molecule type" value="Genomic_DNA"/>
</dbReference>
<feature type="domain" description="Ig-like" evidence="5">
    <location>
        <begin position="237"/>
        <end position="319"/>
    </location>
</feature>
<dbReference type="InterPro" id="IPR013320">
    <property type="entry name" value="ConA-like_dom_sf"/>
</dbReference>
<feature type="domain" description="Ig-like" evidence="5">
    <location>
        <begin position="769"/>
        <end position="858"/>
    </location>
</feature>
<feature type="domain" description="Ig-like" evidence="5">
    <location>
        <begin position="326"/>
        <end position="410"/>
    </location>
</feature>
<dbReference type="SMART" id="SM00408">
    <property type="entry name" value="IGc2"/>
    <property type="match status" value="14"/>
</dbReference>
<accession>A0ABN8RBN8</accession>
<dbReference type="InterPro" id="IPR036179">
    <property type="entry name" value="Ig-like_dom_sf"/>
</dbReference>
<dbReference type="Pfam" id="PF13927">
    <property type="entry name" value="Ig_3"/>
    <property type="match status" value="11"/>
</dbReference>
<dbReference type="CDD" id="cd00096">
    <property type="entry name" value="Ig"/>
    <property type="match status" value="1"/>
</dbReference>
<dbReference type="Gene3D" id="2.60.120.200">
    <property type="match status" value="1"/>
</dbReference>
<feature type="domain" description="Ig-like" evidence="5">
    <location>
        <begin position="505"/>
        <end position="587"/>
    </location>
</feature>
<dbReference type="InterPro" id="IPR007110">
    <property type="entry name" value="Ig-like_dom"/>
</dbReference>
<organism evidence="6 7">
    <name type="scientific">Porites lobata</name>
    <dbReference type="NCBI Taxonomy" id="104759"/>
    <lineage>
        <taxon>Eukaryota</taxon>
        <taxon>Metazoa</taxon>
        <taxon>Cnidaria</taxon>
        <taxon>Anthozoa</taxon>
        <taxon>Hexacorallia</taxon>
        <taxon>Scleractinia</taxon>
        <taxon>Fungiina</taxon>
        <taxon>Poritidae</taxon>
        <taxon>Porites</taxon>
    </lineage>
</organism>
<proteinExistence type="predicted"/>
<evidence type="ECO:0000256" key="1">
    <source>
        <dbReference type="ARBA" id="ARBA00022729"/>
    </source>
</evidence>
<feature type="domain" description="Ig-like" evidence="5">
    <location>
        <begin position="146"/>
        <end position="228"/>
    </location>
</feature>
<evidence type="ECO:0000259" key="4">
    <source>
        <dbReference type="PROSITE" id="PS50025"/>
    </source>
</evidence>
<dbReference type="InterPro" id="IPR001791">
    <property type="entry name" value="Laminin_G"/>
</dbReference>
<sequence length="1460" mass="154470">MYGALPEGAVDENGVLKFENTQGIHEGTYTCTGKNAFTNDMASVQLRVGVTSPKVSISPVLLSVREGDSAQFRCSAIGFPAPVLQWHGGPDSKLPSEAILSNDNGLLTIPKVEKIHEGKYFCTTENLGGISGTSAFPNVSAGGSVPVISVTPSTLNVIEGDEALFECLAVGDPTPTIRWSREKGRLSSSSSSENGVLIISSTKLEDAGTYFCRGANKFGAKAEPVTLNVEKDNSVAPTAVMVLLNQTVDVGASAILSCQVTGRPYPTIRWNKIGGSLTENHVIEEGVLRIQNATIEDAGTYVCVAQNKKGVQQATGIVDVRTKVPPEIEIIPAPNLTAITGEAVVLRCAVKAGHPPPAVVWERDTKQPLNSSSDGILVISPVTFDNEGMYICKASNIIGSTEAVALLTVQAEPKIMLSPPNSISVTTGGSVTLECAVVGNPPPEVQWKTQGNSQSNFQLMVNGPGMLKLVIIKVTAEHQGNYTCHAQNIVGKTLETIQLIVKVPPEIEITPTTNLTIATGESVILRCVVIAGNPSPSLVWEREGNKPLNSSKDGALVIFAATGDSQGKYICRATNNLGTSEAIAFLTVQAEPKIMVSPSNSISVTAGSSVTLECAAVGDPPPVVQWIPQGHSNLQLMESGPGVLKLIVKNITSSNQGNYTCQAQNIVGITKETIHVTVKDMPRIEIRPAPNLTVSGGDTVNLTCAVIAGNPTPTVVWEREGNKPLNSSSDGVLVIAAASGVSQGKYICRATNILGSTEAVAFLIVQGEPKIIVSPSSPVSVKAGSFVSLECVAEGKPTPDVQWETQLKSHSSLQLGERGRGVSKLVIETVGPEDEGNYTCQAQNIVGKTQETVQLIVTVPLEPPEILLNSVLKTVIEGEDVEVRCNASGLPAPTIVWERLGSNLLNDALDRDGILMIPSVGAEDAGTYSCKAVNSEGQDSFSIKLEVIVPPLIDVTPSEISVNQGTSFNIFCIVRPSLAITWSKLNVSFPNGIVSDKGTLKVSEAKLKHAGTYRCYANNSAGSSEGFASVVVYAAPKVVAWPRSFEAAHKSNVTFHCNATGIPDPVISWSKEGSDIPVRHSAGVLSLTGVIGDDNGRYICTAKNAAGTSTTSIKLTVEDLPSVVITGGTSVKTVSVGKNLTLECIANGTPQPEIQWTRVDGLLHEGLISKGGQLIFPRARFAYGGVYRCKVTNSAGSVQSEVAIFVQEAPKVMVTPQSSRVKTGETVQFTCIASGSPSPDLTWRKVNGSLPVSSTVQRGVLKIANVTQKDAGSYNCEAKNVEGSANRSGILEIKVTVPRFTQEPLSYLSVQTLTDEPLNFTVEIVFIPEMADGLILYNDQLTNGSVGDFISFGMSDRFAEFRFNLGFEPAIIRSRQPLSLYEWHRVVLSRNRKEGNLTVDGESPVTGISKGSSTGLNLNQDLHVGGVLDFSSISSLAGFKSGFIGCLSYLAIDGKVVNFG</sequence>
<feature type="domain" description="Ig-like" evidence="5">
    <location>
        <begin position="53"/>
        <end position="140"/>
    </location>
</feature>
<dbReference type="Proteomes" id="UP001159405">
    <property type="component" value="Unassembled WGS sequence"/>
</dbReference>
<dbReference type="Gene3D" id="2.60.40.10">
    <property type="entry name" value="Immunoglobulins"/>
    <property type="match status" value="15"/>
</dbReference>
<dbReference type="InterPro" id="IPR050958">
    <property type="entry name" value="Cell_Adh-Cytoskel_Orgn"/>
</dbReference>
<keyword evidence="2" id="KW-1015">Disulfide bond</keyword>
<dbReference type="PANTHER" id="PTHR45080">
    <property type="entry name" value="CONTACTIN 5"/>
    <property type="match status" value="1"/>
</dbReference>
<dbReference type="InterPro" id="IPR013783">
    <property type="entry name" value="Ig-like_fold"/>
</dbReference>
<dbReference type="SMART" id="SM00409">
    <property type="entry name" value="IG"/>
    <property type="match status" value="14"/>
</dbReference>
<comment type="caution">
    <text evidence="3">Lacks conserved residue(s) required for the propagation of feature annotation.</text>
</comment>
<evidence type="ECO:0000313" key="6">
    <source>
        <dbReference type="EMBL" id="CAH3176824.1"/>
    </source>
</evidence>
<feature type="domain" description="Ig-like" evidence="5">
    <location>
        <begin position="1036"/>
        <end position="1116"/>
    </location>
</feature>
<dbReference type="CDD" id="cd00110">
    <property type="entry name" value="LamG"/>
    <property type="match status" value="1"/>
</dbReference>
<reference evidence="6 7" key="1">
    <citation type="submission" date="2022-05" db="EMBL/GenBank/DDBJ databases">
        <authorList>
            <consortium name="Genoscope - CEA"/>
            <person name="William W."/>
        </authorList>
    </citation>
    <scope>NUCLEOTIDE SEQUENCE [LARGE SCALE GENOMIC DNA]</scope>
</reference>
<keyword evidence="7" id="KW-1185">Reference proteome</keyword>
<feature type="domain" description="Laminin G" evidence="4">
    <location>
        <begin position="1297"/>
        <end position="1460"/>
    </location>
</feature>
<dbReference type="Pfam" id="PF07679">
    <property type="entry name" value="I-set"/>
    <property type="match status" value="3"/>
</dbReference>
<gene>
    <name evidence="6" type="ORF">PLOB_00018466</name>
</gene>
<name>A0ABN8RBN8_9CNID</name>
<dbReference type="SUPFAM" id="SSF48726">
    <property type="entry name" value="Immunoglobulin"/>
    <property type="match status" value="14"/>
</dbReference>
<dbReference type="InterPro" id="IPR003599">
    <property type="entry name" value="Ig_sub"/>
</dbReference>
<protein>
    <recommendedName>
        <fullName evidence="8">Hemicentin-1</fullName>
    </recommendedName>
</protein>
<feature type="non-terminal residue" evidence="6">
    <location>
        <position position="1460"/>
    </location>
</feature>
<evidence type="ECO:0000256" key="3">
    <source>
        <dbReference type="PROSITE-ProRule" id="PRU00122"/>
    </source>
</evidence>
<keyword evidence="1" id="KW-0732">Signal</keyword>
<evidence type="ECO:0000256" key="2">
    <source>
        <dbReference type="ARBA" id="ARBA00023157"/>
    </source>
</evidence>
<evidence type="ECO:0008006" key="8">
    <source>
        <dbReference type="Google" id="ProtNLM"/>
    </source>
</evidence>
<evidence type="ECO:0000259" key="5">
    <source>
        <dbReference type="PROSITE" id="PS50835"/>
    </source>
</evidence>
<dbReference type="InterPro" id="IPR003598">
    <property type="entry name" value="Ig_sub2"/>
</dbReference>
<feature type="domain" description="Ig-like" evidence="5">
    <location>
        <begin position="682"/>
        <end position="761"/>
    </location>
</feature>
<dbReference type="PANTHER" id="PTHR45080:SF8">
    <property type="entry name" value="IG-LIKE DOMAIN-CONTAINING PROTEIN"/>
    <property type="match status" value="1"/>
</dbReference>
<feature type="domain" description="Ig-like" evidence="5">
    <location>
        <begin position="413"/>
        <end position="495"/>
    </location>
</feature>
<dbReference type="SMART" id="SM00282">
    <property type="entry name" value="LamG"/>
    <property type="match status" value="1"/>
</dbReference>
<feature type="domain" description="Ig-like" evidence="5">
    <location>
        <begin position="864"/>
        <end position="946"/>
    </location>
</feature>
<feature type="domain" description="Ig-like" evidence="5">
    <location>
        <begin position="951"/>
        <end position="1031"/>
    </location>
</feature>
<dbReference type="InterPro" id="IPR013098">
    <property type="entry name" value="Ig_I-set"/>
</dbReference>
<comment type="caution">
    <text evidence="6">The sequence shown here is derived from an EMBL/GenBank/DDBJ whole genome shotgun (WGS) entry which is preliminary data.</text>
</comment>
<feature type="domain" description="Ig-like" evidence="5">
    <location>
        <begin position="1210"/>
        <end position="1296"/>
    </location>
</feature>